<accession>A0ABS2V4E2</accession>
<protein>
    <submittedName>
        <fullName evidence="1">Uncharacterized protein</fullName>
    </submittedName>
</protein>
<dbReference type="Proteomes" id="UP000664109">
    <property type="component" value="Unassembled WGS sequence"/>
</dbReference>
<evidence type="ECO:0000313" key="2">
    <source>
        <dbReference type="Proteomes" id="UP000664109"/>
    </source>
</evidence>
<gene>
    <name evidence="1" type="ORF">JE024_36365</name>
</gene>
<proteinExistence type="predicted"/>
<organism evidence="1 2">
    <name type="scientific">Streptomyces zhihengii</name>
    <dbReference type="NCBI Taxonomy" id="1818004"/>
    <lineage>
        <taxon>Bacteria</taxon>
        <taxon>Bacillati</taxon>
        <taxon>Actinomycetota</taxon>
        <taxon>Actinomycetes</taxon>
        <taxon>Kitasatosporales</taxon>
        <taxon>Streptomycetaceae</taxon>
        <taxon>Streptomyces</taxon>
    </lineage>
</organism>
<evidence type="ECO:0000313" key="1">
    <source>
        <dbReference type="EMBL" id="MBM9624057.1"/>
    </source>
</evidence>
<keyword evidence="2" id="KW-1185">Reference proteome</keyword>
<reference evidence="1 2" key="1">
    <citation type="journal article" date="2016" name="Arch. Microbiol.">
        <title>Streptomyces zhihengii sp. nov., isolated from rhizospheric soil of Psammosilene tunicoides.</title>
        <authorList>
            <person name="Huang M.J."/>
            <person name="Fei J.J."/>
            <person name="Salam N."/>
            <person name="Kim C.J."/>
            <person name="Hozzein W.N."/>
            <person name="Xiao M."/>
            <person name="Huang H.Q."/>
            <person name="Li W.J."/>
        </authorList>
    </citation>
    <scope>NUCLEOTIDE SEQUENCE [LARGE SCALE GENOMIC DNA]</scope>
    <source>
        <strain evidence="1 2">YIM T102</strain>
    </source>
</reference>
<sequence>MTLRSNHLWRVAVAEQPPFDLSVGVSSVRVGVALGLPAIDALVAQGTPVGPLKYCMIHRQLVVPVEPETVHRWRAAHSDCVPAARSRSCGAGGYRGCTGLWVASAGSERATFTPAGALHDALSRTRALLRNGGRHVRLASSADRLRVDPVSGSRPLADLPY</sequence>
<dbReference type="EMBL" id="JAFEJA010000002">
    <property type="protein sequence ID" value="MBM9624057.1"/>
    <property type="molecule type" value="Genomic_DNA"/>
</dbReference>
<comment type="caution">
    <text evidence="1">The sequence shown here is derived from an EMBL/GenBank/DDBJ whole genome shotgun (WGS) entry which is preliminary data.</text>
</comment>
<name>A0ABS2V4E2_9ACTN</name>
<dbReference type="RefSeq" id="WP_205378107.1">
    <property type="nucleotide sequence ID" value="NZ_JAFEJA010000002.1"/>
</dbReference>